<dbReference type="GeneTree" id="ENSGT00940000171106"/>
<evidence type="ECO:0000259" key="2">
    <source>
        <dbReference type="PROSITE" id="PS01179"/>
    </source>
</evidence>
<evidence type="ECO:0000313" key="3">
    <source>
        <dbReference type="Ensembl" id="ENSPKIP00000037361.1"/>
    </source>
</evidence>
<organism evidence="3 4">
    <name type="scientific">Paramormyrops kingsleyae</name>
    <dbReference type="NCBI Taxonomy" id="1676925"/>
    <lineage>
        <taxon>Eukaryota</taxon>
        <taxon>Metazoa</taxon>
        <taxon>Chordata</taxon>
        <taxon>Craniata</taxon>
        <taxon>Vertebrata</taxon>
        <taxon>Euteleostomi</taxon>
        <taxon>Actinopterygii</taxon>
        <taxon>Neopterygii</taxon>
        <taxon>Teleostei</taxon>
        <taxon>Osteoglossocephala</taxon>
        <taxon>Osteoglossomorpha</taxon>
        <taxon>Osteoglossiformes</taxon>
        <taxon>Mormyridae</taxon>
        <taxon>Paramormyrops</taxon>
    </lineage>
</organism>
<dbReference type="KEGG" id="pki:111840357"/>
<keyword evidence="1" id="KW-0175">Coiled coil</keyword>
<dbReference type="PROSITE" id="PS01179">
    <property type="entry name" value="PID"/>
    <property type="match status" value="1"/>
</dbReference>
<proteinExistence type="predicted"/>
<name>A0A3B3T4W1_9TELE</name>
<dbReference type="STRING" id="1676925.ENSPKIP00000037361"/>
<sequence>MNDIYENDNDISFPVKFVGRIEVVRPVGLQLLSEALASLKNSDHVTSSEGKGKKSKVSLFLSMNGIDILEHDTKFMLYTCPLFLVSFCAVHPTLPNHFGFVAQHPASDAYYCYLFRSKKFSHLLVSLIGDAFHASKRDENIGRNRDLVVEALRHRNKTLLKENAELKRRIAALTQGEELDEDSLGEGDVDVIRDKVFSEAESKTPVVRFQAASDRMPLLKKT</sequence>
<dbReference type="SMART" id="SM00462">
    <property type="entry name" value="PTB"/>
    <property type="match status" value="1"/>
</dbReference>
<dbReference type="InterPro" id="IPR011993">
    <property type="entry name" value="PH-like_dom_sf"/>
</dbReference>
<evidence type="ECO:0000313" key="4">
    <source>
        <dbReference type="Proteomes" id="UP000261540"/>
    </source>
</evidence>
<feature type="coiled-coil region" evidence="1">
    <location>
        <begin position="149"/>
        <end position="176"/>
    </location>
</feature>
<keyword evidence="4" id="KW-1185">Reference proteome</keyword>
<dbReference type="PANTHER" id="PTHR11232:SF79">
    <property type="entry name" value="PTB DOMAIN-CONTAINING ENGULFMENT ADAPTER PROTEIN 1"/>
    <property type="match status" value="1"/>
</dbReference>
<dbReference type="Proteomes" id="UP000261540">
    <property type="component" value="Unplaced"/>
</dbReference>
<dbReference type="InterPro" id="IPR051133">
    <property type="entry name" value="Adapter_Engulfment-Domain"/>
</dbReference>
<dbReference type="Pfam" id="PF00640">
    <property type="entry name" value="PID"/>
    <property type="match status" value="1"/>
</dbReference>
<feature type="domain" description="PID" evidence="2">
    <location>
        <begin position="11"/>
        <end position="132"/>
    </location>
</feature>
<evidence type="ECO:0000256" key="1">
    <source>
        <dbReference type="SAM" id="Coils"/>
    </source>
</evidence>
<dbReference type="CDD" id="cd00934">
    <property type="entry name" value="PTB"/>
    <property type="match status" value="1"/>
</dbReference>
<reference evidence="3" key="1">
    <citation type="submission" date="2025-08" db="UniProtKB">
        <authorList>
            <consortium name="Ensembl"/>
        </authorList>
    </citation>
    <scope>IDENTIFICATION</scope>
</reference>
<accession>A0A3B3T4W1</accession>
<dbReference type="AlphaFoldDB" id="A0A3B3T4W1"/>
<protein>
    <submittedName>
        <fullName evidence="3">PTB domain-containing engulfment adapter protein 1-like</fullName>
    </submittedName>
</protein>
<dbReference type="Gene3D" id="2.30.29.30">
    <property type="entry name" value="Pleckstrin-homology domain (PH domain)/Phosphotyrosine-binding domain (PTB)"/>
    <property type="match status" value="1"/>
</dbReference>
<reference evidence="3" key="2">
    <citation type="submission" date="2025-09" db="UniProtKB">
        <authorList>
            <consortium name="Ensembl"/>
        </authorList>
    </citation>
    <scope>IDENTIFICATION</scope>
</reference>
<dbReference type="Ensembl" id="ENSPKIT00000018324.1">
    <property type="protein sequence ID" value="ENSPKIP00000037361.1"/>
    <property type="gene ID" value="ENSPKIG00000015566.1"/>
</dbReference>
<dbReference type="SUPFAM" id="SSF50729">
    <property type="entry name" value="PH domain-like"/>
    <property type="match status" value="1"/>
</dbReference>
<dbReference type="PANTHER" id="PTHR11232">
    <property type="entry name" value="PHOSPHOTYROSINE INTERACTION DOMAIN-CONTAINING FAMILY MEMBER"/>
    <property type="match status" value="1"/>
</dbReference>
<dbReference type="OrthoDB" id="10070446at2759"/>
<dbReference type="InterPro" id="IPR006020">
    <property type="entry name" value="PTB/PI_dom"/>
</dbReference>